<organism evidence="1 2">
    <name type="scientific">Arthrobotrys flagrans</name>
    <name type="common">Nematode-trapping fungus</name>
    <name type="synonym">Trichothecium flagrans</name>
    <dbReference type="NCBI Taxonomy" id="97331"/>
    <lineage>
        <taxon>Eukaryota</taxon>
        <taxon>Fungi</taxon>
        <taxon>Dikarya</taxon>
        <taxon>Ascomycota</taxon>
        <taxon>Pezizomycotina</taxon>
        <taxon>Orbiliomycetes</taxon>
        <taxon>Orbiliales</taxon>
        <taxon>Orbiliaceae</taxon>
        <taxon>Arthrobotrys</taxon>
    </lineage>
</organism>
<keyword evidence="2" id="KW-1185">Reference proteome</keyword>
<dbReference type="VEuPathDB" id="FungiDB:DFL_007042"/>
<dbReference type="GeneID" id="93589353"/>
<name>A0A436ZUX3_ARTFL</name>
<accession>A0A436ZUX3</accession>
<dbReference type="AlphaFoldDB" id="A0A436ZUX3"/>
<evidence type="ECO:0000313" key="1">
    <source>
        <dbReference type="EMBL" id="RVD82622.1"/>
    </source>
</evidence>
<dbReference type="OrthoDB" id="5374003at2759"/>
<reference evidence="1 2" key="1">
    <citation type="submission" date="2019-01" db="EMBL/GenBank/DDBJ databases">
        <title>Intercellular communication is required for trap formation in the nematode-trapping fungus Duddingtonia flagrans.</title>
        <authorList>
            <person name="Youssar L."/>
            <person name="Wernet V."/>
            <person name="Hensel N."/>
            <person name="Hildebrandt H.-G."/>
            <person name="Fischer R."/>
        </authorList>
    </citation>
    <scope>NUCLEOTIDE SEQUENCE [LARGE SCALE GENOMIC DNA]</scope>
    <source>
        <strain evidence="1 2">CBS H-5679</strain>
    </source>
</reference>
<comment type="caution">
    <text evidence="1">The sequence shown here is derived from an EMBL/GenBank/DDBJ whole genome shotgun (WGS) entry which is preliminary data.</text>
</comment>
<evidence type="ECO:0000313" key="2">
    <source>
        <dbReference type="Proteomes" id="UP000283090"/>
    </source>
</evidence>
<dbReference type="RefSeq" id="XP_067488166.1">
    <property type="nucleotide sequence ID" value="XM_067636563.1"/>
</dbReference>
<sequence length="544" mass="62995">MAEEDPELVVEYVLGEIQEEGKKLRDEIEQLELDPKWAQTSATTDDGRAPITSSGQLSRIFDDILERTHIIFGYIAFLTTYPEESRKPRAISVYKKIAAVVEESITRALEMCYRFHASETSYTPVIVQAWSENDIGLRCPECKAPYSRPYEEPPYLGYPLIYKVHLACDCHDSSEPRYYQTIFPDIIHPLTLKGIPIALERHTDKSSYWITLGEEFATGYFRPSIPSGEKNSKSKGEEVDSLAEIFSRLDIDEPMKFKKTHVLQALSKKIQTQIDILGHLRKIVHIFDKELPVFSWYNNRSEDELDFTFSSGNQKWKKKWICKEITPGRPARNLFETRTTYANSYQTGGILWTGNHRDIVANFSGTSHEVSLIPKGGKCNEPHGEQPNIKRPLFSCEELKDRGKELSGYLEVGYEGHKNLRSDGRNLKDVLDLEHYHVEKKLIVSYLHTHGIWYANQEKLRKARRTPDHVLILYLSQQPCEWCQKFMRYVAREFNLCIGWLDTLGHVDDSSVSMTYDSFTVYGFDFNILFPWEPRILPINLELR</sequence>
<dbReference type="Proteomes" id="UP000283090">
    <property type="component" value="Unassembled WGS sequence"/>
</dbReference>
<gene>
    <name evidence="1" type="ORF">DFL_007042</name>
</gene>
<dbReference type="EMBL" id="SAEB01000009">
    <property type="protein sequence ID" value="RVD82622.1"/>
    <property type="molecule type" value="Genomic_DNA"/>
</dbReference>
<protein>
    <submittedName>
        <fullName evidence="1">Uncharacterized protein</fullName>
    </submittedName>
</protein>
<proteinExistence type="predicted"/>